<name>A0ABS6U137_STRHA</name>
<comment type="caution">
    <text evidence="1">The sequence shown here is derived from an EMBL/GenBank/DDBJ whole genome shotgun (WGS) entry which is preliminary data.</text>
</comment>
<keyword evidence="2" id="KW-1185">Reference proteome</keyword>
<sequence>MGGTTFSATDPAAAPAVDPAQLAQEAVEKMTLLGPQIGITPKPGGKGVIGMPVYMWTEKGPETYGPNVASASAGGVTVTATAKVRKIVWTMGDGKTITCTTPGTPYKAEYGKKPSPDCGHRYSVPSSTTSSGTFHVTATSTWAIGWEATSGPTGQLTEVRDSAVDITVAEVQVLN</sequence>
<dbReference type="EMBL" id="JAHUVW010000004">
    <property type="protein sequence ID" value="MBV7674252.1"/>
    <property type="molecule type" value="Genomic_DNA"/>
</dbReference>
<protein>
    <submittedName>
        <fullName evidence="1">ATP/GTP-binding protein</fullName>
    </submittedName>
</protein>
<organism evidence="1 2">
    <name type="scientific">Streptomyces halstedii</name>
    <dbReference type="NCBI Taxonomy" id="1944"/>
    <lineage>
        <taxon>Bacteria</taxon>
        <taxon>Bacillati</taxon>
        <taxon>Actinomycetota</taxon>
        <taxon>Actinomycetes</taxon>
        <taxon>Kitasatosporales</taxon>
        <taxon>Streptomycetaceae</taxon>
        <taxon>Streptomyces</taxon>
    </lineage>
</organism>
<evidence type="ECO:0000313" key="1">
    <source>
        <dbReference type="EMBL" id="MBV7674252.1"/>
    </source>
</evidence>
<proteinExistence type="predicted"/>
<accession>A0ABS6U137</accession>
<dbReference type="Proteomes" id="UP000735541">
    <property type="component" value="Unassembled WGS sequence"/>
</dbReference>
<evidence type="ECO:0000313" key="2">
    <source>
        <dbReference type="Proteomes" id="UP000735541"/>
    </source>
</evidence>
<reference evidence="1 2" key="1">
    <citation type="submission" date="2021-07" db="EMBL/GenBank/DDBJ databases">
        <title>Sequencing Streptomyces halstedii LGO-A4 genome an citrus endophytic actinomycete.</title>
        <authorList>
            <person name="Samborskyy M."/>
            <person name="Scott N."/>
            <person name="Deglau R."/>
            <person name="Dickens S."/>
            <person name="Oliveira L.G."/>
        </authorList>
    </citation>
    <scope>NUCLEOTIDE SEQUENCE [LARGE SCALE GENOMIC DNA]</scope>
    <source>
        <strain evidence="1 2">LGO-A4</strain>
    </source>
</reference>
<gene>
    <name evidence="1" type="ORF">STHAL_32930</name>
</gene>